<organism evidence="1 2">
    <name type="scientific">Eretmocerus hayati</name>
    <dbReference type="NCBI Taxonomy" id="131215"/>
    <lineage>
        <taxon>Eukaryota</taxon>
        <taxon>Metazoa</taxon>
        <taxon>Ecdysozoa</taxon>
        <taxon>Arthropoda</taxon>
        <taxon>Hexapoda</taxon>
        <taxon>Insecta</taxon>
        <taxon>Pterygota</taxon>
        <taxon>Neoptera</taxon>
        <taxon>Endopterygota</taxon>
        <taxon>Hymenoptera</taxon>
        <taxon>Apocrita</taxon>
        <taxon>Proctotrupomorpha</taxon>
        <taxon>Chalcidoidea</taxon>
        <taxon>Aphelinidae</taxon>
        <taxon>Aphelininae</taxon>
        <taxon>Eretmocerus</taxon>
    </lineage>
</organism>
<keyword evidence="2" id="KW-1185">Reference proteome</keyword>
<name>A0ACC2NUQ1_9HYME</name>
<evidence type="ECO:0000313" key="1">
    <source>
        <dbReference type="EMBL" id="KAJ8674980.1"/>
    </source>
</evidence>
<comment type="caution">
    <text evidence="1">The sequence shown here is derived from an EMBL/GenBank/DDBJ whole genome shotgun (WGS) entry which is preliminary data.</text>
</comment>
<protein>
    <submittedName>
        <fullName evidence="1">Uncharacterized protein</fullName>
    </submittedName>
</protein>
<dbReference type="EMBL" id="CM056742">
    <property type="protein sequence ID" value="KAJ8674980.1"/>
    <property type="molecule type" value="Genomic_DNA"/>
</dbReference>
<proteinExistence type="predicted"/>
<accession>A0ACC2NUQ1</accession>
<evidence type="ECO:0000313" key="2">
    <source>
        <dbReference type="Proteomes" id="UP001239111"/>
    </source>
</evidence>
<dbReference type="Proteomes" id="UP001239111">
    <property type="component" value="Chromosome 2"/>
</dbReference>
<reference evidence="1" key="1">
    <citation type="submission" date="2023-04" db="EMBL/GenBank/DDBJ databases">
        <title>A chromosome-level genome assembly of the parasitoid wasp Eretmocerus hayati.</title>
        <authorList>
            <person name="Zhong Y."/>
            <person name="Liu S."/>
            <person name="Liu Y."/>
        </authorList>
    </citation>
    <scope>NUCLEOTIDE SEQUENCE</scope>
    <source>
        <strain evidence="1">ZJU_SS_LIU_2023</strain>
    </source>
</reference>
<sequence>MESAKDCFNALMHSDETVDDRFQALDLTITTVLSDIKQLVQDIEKTSHIWERNSIDLLVLQVKDSVKSIENLLFQLRELVEERDEIGTGISSKLERASHHCLDTEGVINDVNLIGEDKRKILSDIQSEMGEYSQSKKEMYRLMESIHTEKTELGRLMLALMSEFEAIQNEPCNNCKTLQESVL</sequence>
<gene>
    <name evidence="1" type="ORF">QAD02_010766</name>
</gene>